<evidence type="ECO:0000256" key="1">
    <source>
        <dbReference type="ARBA" id="ARBA00001771"/>
    </source>
</evidence>
<dbReference type="GO" id="GO:0009228">
    <property type="term" value="P:thiamine biosynthetic process"/>
    <property type="evidence" value="ECO:0007669"/>
    <property type="project" value="UniProtKB-KW"/>
</dbReference>
<keyword evidence="8" id="KW-0418">Kinase</keyword>
<dbReference type="SUPFAM" id="SSF53613">
    <property type="entry name" value="Ribokinase-like"/>
    <property type="match status" value="1"/>
</dbReference>
<accession>A0A1B2I6C5</accession>
<dbReference type="KEGG" id="cpor:BED41_10855"/>
<protein>
    <recommendedName>
        <fullName evidence="4">hydroxyethylthiazole kinase</fullName>
        <ecNumber evidence="4">2.7.1.50</ecNumber>
    </recommendedName>
</protein>
<keyword evidence="9" id="KW-0067">ATP-binding</keyword>
<evidence type="ECO:0000313" key="12">
    <source>
        <dbReference type="EMBL" id="ANZ45525.1"/>
    </source>
</evidence>
<evidence type="ECO:0000256" key="2">
    <source>
        <dbReference type="ARBA" id="ARBA00001946"/>
    </source>
</evidence>
<dbReference type="GO" id="GO:0000287">
    <property type="term" value="F:magnesium ion binding"/>
    <property type="evidence" value="ECO:0007669"/>
    <property type="project" value="InterPro"/>
</dbReference>
<evidence type="ECO:0000256" key="9">
    <source>
        <dbReference type="ARBA" id="ARBA00022840"/>
    </source>
</evidence>
<dbReference type="GO" id="GO:0009229">
    <property type="term" value="P:thiamine diphosphate biosynthetic process"/>
    <property type="evidence" value="ECO:0007669"/>
    <property type="project" value="UniProtKB-UniPathway"/>
</dbReference>
<dbReference type="EMBL" id="CP016757">
    <property type="protein sequence ID" value="ANZ45525.1"/>
    <property type="molecule type" value="Genomic_DNA"/>
</dbReference>
<dbReference type="GeneID" id="83058346"/>
<evidence type="ECO:0000256" key="4">
    <source>
        <dbReference type="ARBA" id="ARBA00012129"/>
    </source>
</evidence>
<dbReference type="InterPro" id="IPR029056">
    <property type="entry name" value="Ribokinase-like"/>
</dbReference>
<dbReference type="AlphaFoldDB" id="A0A1B2I6C5"/>
<dbReference type="GO" id="GO:0005524">
    <property type="term" value="F:ATP binding"/>
    <property type="evidence" value="ECO:0007669"/>
    <property type="project" value="UniProtKB-KW"/>
</dbReference>
<dbReference type="EC" id="2.7.1.50" evidence="4"/>
<evidence type="ECO:0000256" key="11">
    <source>
        <dbReference type="ARBA" id="ARBA00022977"/>
    </source>
</evidence>
<evidence type="ECO:0000313" key="13">
    <source>
        <dbReference type="Proteomes" id="UP000093044"/>
    </source>
</evidence>
<dbReference type="PRINTS" id="PR01099">
    <property type="entry name" value="HYETHTZKNASE"/>
</dbReference>
<comment type="catalytic activity">
    <reaction evidence="1">
        <text>5-(2-hydroxyethyl)-4-methylthiazole + ATP = 4-methyl-5-(2-phosphooxyethyl)-thiazole + ADP + H(+)</text>
        <dbReference type="Rhea" id="RHEA:24212"/>
        <dbReference type="ChEBI" id="CHEBI:15378"/>
        <dbReference type="ChEBI" id="CHEBI:17957"/>
        <dbReference type="ChEBI" id="CHEBI:30616"/>
        <dbReference type="ChEBI" id="CHEBI:58296"/>
        <dbReference type="ChEBI" id="CHEBI:456216"/>
        <dbReference type="EC" id="2.7.1.50"/>
    </reaction>
</comment>
<keyword evidence="11" id="KW-0784">Thiamine biosynthesis</keyword>
<evidence type="ECO:0000256" key="8">
    <source>
        <dbReference type="ARBA" id="ARBA00022777"/>
    </source>
</evidence>
<dbReference type="Gene3D" id="3.40.1190.20">
    <property type="match status" value="1"/>
</dbReference>
<keyword evidence="13" id="KW-1185">Reference proteome</keyword>
<evidence type="ECO:0000256" key="6">
    <source>
        <dbReference type="ARBA" id="ARBA00022723"/>
    </source>
</evidence>
<evidence type="ECO:0000256" key="7">
    <source>
        <dbReference type="ARBA" id="ARBA00022741"/>
    </source>
</evidence>
<dbReference type="RefSeq" id="WP_066745966.1">
    <property type="nucleotide sequence ID" value="NZ_CP016757.1"/>
</dbReference>
<keyword evidence="5" id="KW-0808">Transferase</keyword>
<dbReference type="OrthoDB" id="4682at2"/>
<evidence type="ECO:0000256" key="3">
    <source>
        <dbReference type="ARBA" id="ARBA00004868"/>
    </source>
</evidence>
<dbReference type="PIRSF" id="PIRSF000513">
    <property type="entry name" value="Thz_kinase"/>
    <property type="match status" value="1"/>
</dbReference>
<dbReference type="InterPro" id="IPR000417">
    <property type="entry name" value="Hyethyz_kinase"/>
</dbReference>
<dbReference type="UniPathway" id="UPA00060">
    <property type="reaction ID" value="UER00139"/>
</dbReference>
<evidence type="ECO:0000256" key="10">
    <source>
        <dbReference type="ARBA" id="ARBA00022842"/>
    </source>
</evidence>
<dbReference type="STRING" id="1197717.BED41_10855"/>
<reference evidence="12" key="1">
    <citation type="submission" date="2016-08" db="EMBL/GenBank/DDBJ databases">
        <title>Complete genome of Cloacibacillus porcorum.</title>
        <authorList>
            <person name="Looft T."/>
            <person name="Bayles D.O."/>
            <person name="Alt D.P."/>
        </authorList>
    </citation>
    <scope>NUCLEOTIDE SEQUENCE [LARGE SCALE GENOMIC DNA]</scope>
    <source>
        <strain evidence="12">CL-84</strain>
    </source>
</reference>
<sequence length="246" mass="25419">MARPLVYQITNGVSAQLQADCVALLGGASIMSRQIAEAGEIASSCDALLINIGTPPDDALALYRAAASAAAKNNVPIVIDLVGYGFSKYRTDIADTLLAEFRFSVIKGNEAEIGALGGSGAAPRGVSCDTAVNGAARLVEACAEKYGCTVYSTGETDNISDGRDSFVIDGGSPLLRGTSGIGCALGSVTALYCAGEGPLEAARRALRLFRRASAEAAADAEGPYSFRIKFMDMLAEYGSILLDEVK</sequence>
<proteinExistence type="predicted"/>
<keyword evidence="10" id="KW-0460">Magnesium</keyword>
<gene>
    <name evidence="12" type="ORF">BED41_10855</name>
</gene>
<name>A0A1B2I6C5_9BACT</name>
<keyword evidence="7" id="KW-0547">Nucleotide-binding</keyword>
<comment type="pathway">
    <text evidence="3">Cofactor biosynthesis; thiamine diphosphate biosynthesis; 4-methyl-5-(2-phosphoethyl)-thiazole from 5-(2-hydroxyethyl)-4-methylthiazole: step 1/1.</text>
</comment>
<dbReference type="Proteomes" id="UP000093044">
    <property type="component" value="Chromosome"/>
</dbReference>
<organism evidence="12 13">
    <name type="scientific">Cloacibacillus porcorum</name>
    <dbReference type="NCBI Taxonomy" id="1197717"/>
    <lineage>
        <taxon>Bacteria</taxon>
        <taxon>Thermotogati</taxon>
        <taxon>Synergistota</taxon>
        <taxon>Synergistia</taxon>
        <taxon>Synergistales</taxon>
        <taxon>Synergistaceae</taxon>
        <taxon>Cloacibacillus</taxon>
    </lineage>
</organism>
<evidence type="ECO:0000256" key="5">
    <source>
        <dbReference type="ARBA" id="ARBA00022679"/>
    </source>
</evidence>
<comment type="cofactor">
    <cofactor evidence="2">
        <name>Mg(2+)</name>
        <dbReference type="ChEBI" id="CHEBI:18420"/>
    </cofactor>
</comment>
<dbReference type="Pfam" id="PF02110">
    <property type="entry name" value="HK"/>
    <property type="match status" value="1"/>
</dbReference>
<dbReference type="GO" id="GO:0004417">
    <property type="term" value="F:hydroxyethylthiazole kinase activity"/>
    <property type="evidence" value="ECO:0007669"/>
    <property type="project" value="UniProtKB-EC"/>
</dbReference>
<keyword evidence="6" id="KW-0479">Metal-binding</keyword>